<evidence type="ECO:0000313" key="1">
    <source>
        <dbReference type="EMBL" id="QJF52977.1"/>
    </source>
</evidence>
<keyword evidence="2" id="KW-1185">Reference proteome</keyword>
<sequence length="139" mass="15993">MTSDKLPGLQRIVETRYMIQRRELSVLLAKEGALRAELMKLDEYARAPTSDDAGSMRAIGADVIWKSWVGRKKTQLNIQLARILAQKDHHLRQVRKAYGKVLVVSELSDRDKQKTRKRRSEAQLRAAIEMSVNKRFNSC</sequence>
<gene>
    <name evidence="1" type="ORF">G3256_18240</name>
</gene>
<dbReference type="RefSeq" id="WP_169642194.1">
    <property type="nucleotide sequence ID" value="NZ_CP048788.1"/>
</dbReference>
<accession>A0A858SY43</accession>
<dbReference type="AlphaFoldDB" id="A0A858SY43"/>
<dbReference type="EMBL" id="CP048788">
    <property type="protein sequence ID" value="QJF52977.1"/>
    <property type="molecule type" value="Genomic_DNA"/>
</dbReference>
<reference evidence="1 2" key="1">
    <citation type="submission" date="2020-02" db="EMBL/GenBank/DDBJ databases">
        <title>Genome sequence of Roseobacter ponti.</title>
        <authorList>
            <person name="Hollensteiner J."/>
            <person name="Schneider D."/>
            <person name="Poehlein A."/>
            <person name="Daniel R."/>
        </authorList>
    </citation>
    <scope>NUCLEOTIDE SEQUENCE [LARGE SCALE GENOMIC DNA]</scope>
    <source>
        <strain evidence="1 2">DSM 106830</strain>
    </source>
</reference>
<name>A0A858SY43_9RHOB</name>
<organism evidence="1 2">
    <name type="scientific">Roseobacter ponti</name>
    <dbReference type="NCBI Taxonomy" id="1891787"/>
    <lineage>
        <taxon>Bacteria</taxon>
        <taxon>Pseudomonadati</taxon>
        <taxon>Pseudomonadota</taxon>
        <taxon>Alphaproteobacteria</taxon>
        <taxon>Rhodobacterales</taxon>
        <taxon>Roseobacteraceae</taxon>
        <taxon>Roseobacter</taxon>
    </lineage>
</organism>
<proteinExistence type="predicted"/>
<protein>
    <recommendedName>
        <fullName evidence="3">Flagellar FliJ protein</fullName>
    </recommendedName>
</protein>
<dbReference type="Proteomes" id="UP000503308">
    <property type="component" value="Chromosome"/>
</dbReference>
<evidence type="ECO:0008006" key="3">
    <source>
        <dbReference type="Google" id="ProtNLM"/>
    </source>
</evidence>
<dbReference type="KEGG" id="rpon:G3256_18240"/>
<evidence type="ECO:0000313" key="2">
    <source>
        <dbReference type="Proteomes" id="UP000503308"/>
    </source>
</evidence>